<dbReference type="EMBL" id="JBHSRJ010000003">
    <property type="protein sequence ID" value="MFC6042593.1"/>
    <property type="molecule type" value="Genomic_DNA"/>
</dbReference>
<gene>
    <name evidence="2" type="ORF">ACFPYL_05890</name>
</gene>
<feature type="domain" description="TNT" evidence="1">
    <location>
        <begin position="96"/>
        <end position="183"/>
    </location>
</feature>
<dbReference type="RefSeq" id="WP_379151591.1">
    <property type="nucleotide sequence ID" value="NZ_JBHSRJ010000003.1"/>
</dbReference>
<evidence type="ECO:0000313" key="2">
    <source>
        <dbReference type="EMBL" id="MFC6042593.1"/>
    </source>
</evidence>
<reference evidence="3" key="1">
    <citation type="journal article" date="2019" name="Int. J. Syst. Evol. Microbiol.">
        <title>The Global Catalogue of Microorganisms (GCM) 10K type strain sequencing project: providing services to taxonomists for standard genome sequencing and annotation.</title>
        <authorList>
            <consortium name="The Broad Institute Genomics Platform"/>
            <consortium name="The Broad Institute Genome Sequencing Center for Infectious Disease"/>
            <person name="Wu L."/>
            <person name="Ma J."/>
        </authorList>
    </citation>
    <scope>NUCLEOTIDE SEQUENCE [LARGE SCALE GENOMIC DNA]</scope>
    <source>
        <strain evidence="3">CCUG 54522</strain>
    </source>
</reference>
<dbReference type="Pfam" id="PF14021">
    <property type="entry name" value="TNT"/>
    <property type="match status" value="1"/>
</dbReference>
<comment type="caution">
    <text evidence="2">The sequence shown here is derived from an EMBL/GenBank/DDBJ whole genome shotgun (WGS) entry which is preliminary data.</text>
</comment>
<keyword evidence="3" id="KW-1185">Reference proteome</keyword>
<evidence type="ECO:0000313" key="3">
    <source>
        <dbReference type="Proteomes" id="UP001596135"/>
    </source>
</evidence>
<name>A0ABW1LGV0_9ACTN</name>
<dbReference type="InterPro" id="IPR025331">
    <property type="entry name" value="TNT"/>
</dbReference>
<sequence length="347" mass="37674">MSDDAAGTVTPPEGEWLVVRREERHLVGAFGRRSFRVYEEVATQDEASQLITRLRATPLHRVGAAFSAADQARGERTAAELLARSRARNERPAPAELQPGDLLDCVGPETGHHLYALGTPFSQRSQPPSDVGAARFAFQLARPFPPEVQEGIAAPWFGQPGGGAMVVLDRPIRWYVDQGYLDPIGEPMPQRFVDFLNGLDKLPPWTGLSFRGLPPGPFPEEGATILAQGVTATSRDPRVATENFAVRGLWAISGRSGRAIEELSAAPDDREVVFRPGSFFKVLKVARLGDLAVVLIDDVAFWATGRQPVTATPLADFARLAKARIEDALQEPPVQVGVPGKFVGPIY</sequence>
<evidence type="ECO:0000259" key="1">
    <source>
        <dbReference type="Pfam" id="PF14021"/>
    </source>
</evidence>
<dbReference type="Gene3D" id="3.90.176.10">
    <property type="entry name" value="Toxin ADP-ribosyltransferase, Chain A, domain 1"/>
    <property type="match status" value="1"/>
</dbReference>
<dbReference type="SUPFAM" id="SSF56399">
    <property type="entry name" value="ADP-ribosylation"/>
    <property type="match status" value="1"/>
</dbReference>
<dbReference type="Proteomes" id="UP001596135">
    <property type="component" value="Unassembled WGS sequence"/>
</dbReference>
<protein>
    <submittedName>
        <fullName evidence="2">TNT domain-containing protein</fullName>
    </submittedName>
</protein>
<organism evidence="2 3">
    <name type="scientific">Nocardioides hankookensis</name>
    <dbReference type="NCBI Taxonomy" id="443157"/>
    <lineage>
        <taxon>Bacteria</taxon>
        <taxon>Bacillati</taxon>
        <taxon>Actinomycetota</taxon>
        <taxon>Actinomycetes</taxon>
        <taxon>Propionibacteriales</taxon>
        <taxon>Nocardioidaceae</taxon>
        <taxon>Nocardioides</taxon>
    </lineage>
</organism>
<proteinExistence type="predicted"/>
<accession>A0ABW1LGV0</accession>